<evidence type="ECO:0000313" key="1">
    <source>
        <dbReference type="EMBL" id="KAG2080575.1"/>
    </source>
</evidence>
<proteinExistence type="predicted"/>
<keyword evidence="2" id="KW-1185">Reference proteome</keyword>
<dbReference type="InterPro" id="IPR041078">
    <property type="entry name" value="Plavaka"/>
</dbReference>
<comment type="caution">
    <text evidence="1">The sequence shown here is derived from an EMBL/GenBank/DDBJ whole genome shotgun (WGS) entry which is preliminary data.</text>
</comment>
<protein>
    <submittedName>
        <fullName evidence="1">Uncharacterized protein</fullName>
    </submittedName>
</protein>
<dbReference type="GeneID" id="64705107"/>
<dbReference type="AlphaFoldDB" id="A0A9P7EPX4"/>
<name>A0A9P7EPX4_9AGAM</name>
<dbReference type="Pfam" id="PF18759">
    <property type="entry name" value="Plavaka"/>
    <property type="match status" value="1"/>
</dbReference>
<sequence length="149" mass="17097">MKLTTLAQLAVVHSCADPVDLEAFFCEVQKFHLNGVAEPFFQDWILAEPSHFFTPETLHHLHKEFLDHDAQCYHHFPGGISKLKQVTGCCQQDMQQYIIAVWADAAPACIITALHVLMQFRYLIQSPHLDDDDLKYISGTLHEFHVCNY</sequence>
<evidence type="ECO:0000313" key="2">
    <source>
        <dbReference type="Proteomes" id="UP000823399"/>
    </source>
</evidence>
<dbReference type="OrthoDB" id="3232986at2759"/>
<dbReference type="RefSeq" id="XP_041284151.1">
    <property type="nucleotide sequence ID" value="XM_041442848.1"/>
</dbReference>
<reference evidence="1" key="1">
    <citation type="journal article" date="2020" name="New Phytol.">
        <title>Comparative genomics reveals dynamic genome evolution in host specialist ectomycorrhizal fungi.</title>
        <authorList>
            <person name="Lofgren L.A."/>
            <person name="Nguyen N.H."/>
            <person name="Vilgalys R."/>
            <person name="Ruytinx J."/>
            <person name="Liao H.L."/>
            <person name="Branco S."/>
            <person name="Kuo A."/>
            <person name="LaButti K."/>
            <person name="Lipzen A."/>
            <person name="Andreopoulos W."/>
            <person name="Pangilinan J."/>
            <person name="Riley R."/>
            <person name="Hundley H."/>
            <person name="Na H."/>
            <person name="Barry K."/>
            <person name="Grigoriev I.V."/>
            <person name="Stajich J.E."/>
            <person name="Kennedy P.G."/>
        </authorList>
    </citation>
    <scope>NUCLEOTIDE SEQUENCE</scope>
    <source>
        <strain evidence="1">FC423</strain>
    </source>
</reference>
<dbReference type="EMBL" id="JABBWM010000510">
    <property type="protein sequence ID" value="KAG2080575.1"/>
    <property type="molecule type" value="Genomic_DNA"/>
</dbReference>
<accession>A0A9P7EPX4</accession>
<gene>
    <name evidence="1" type="ORF">F5147DRAFT_784186</name>
</gene>
<organism evidence="1 2">
    <name type="scientific">Suillus discolor</name>
    <dbReference type="NCBI Taxonomy" id="1912936"/>
    <lineage>
        <taxon>Eukaryota</taxon>
        <taxon>Fungi</taxon>
        <taxon>Dikarya</taxon>
        <taxon>Basidiomycota</taxon>
        <taxon>Agaricomycotina</taxon>
        <taxon>Agaricomycetes</taxon>
        <taxon>Agaricomycetidae</taxon>
        <taxon>Boletales</taxon>
        <taxon>Suillineae</taxon>
        <taxon>Suillaceae</taxon>
        <taxon>Suillus</taxon>
    </lineage>
</organism>
<dbReference type="Proteomes" id="UP000823399">
    <property type="component" value="Unassembled WGS sequence"/>
</dbReference>